<reference evidence="8 9" key="1">
    <citation type="journal article" date="2019" name="Fungal Biol. Biotechnol.">
        <title>Draft genome sequence of fastidious pathogen Ceratobasidium theobromae, which causes vascular-streak dieback in Theobroma cacao.</title>
        <authorList>
            <person name="Ali S.S."/>
            <person name="Asman A."/>
            <person name="Shao J."/>
            <person name="Firmansyah A.P."/>
            <person name="Susilo A.W."/>
            <person name="Rosmana A."/>
            <person name="McMahon P."/>
            <person name="Junaid M."/>
            <person name="Guest D."/>
            <person name="Kheng T.Y."/>
            <person name="Meinhardt L.W."/>
            <person name="Bailey B.A."/>
        </authorList>
    </citation>
    <scope>NUCLEOTIDE SEQUENCE [LARGE SCALE GENOMIC DNA]</scope>
    <source>
        <strain evidence="8 9">CT2</strain>
    </source>
</reference>
<evidence type="ECO:0000256" key="5">
    <source>
        <dbReference type="SAM" id="MobiDB-lite"/>
    </source>
</evidence>
<dbReference type="AlphaFoldDB" id="A0A5N5QMJ1"/>
<feature type="region of interest" description="Disordered" evidence="5">
    <location>
        <begin position="19"/>
        <end position="47"/>
    </location>
</feature>
<dbReference type="Proteomes" id="UP000383932">
    <property type="component" value="Unassembled WGS sequence"/>
</dbReference>
<evidence type="ECO:0000313" key="9">
    <source>
        <dbReference type="Proteomes" id="UP000383932"/>
    </source>
</evidence>
<sequence length="194" mass="19673">MRFTSVVLLALAGFSAAQTSTPSETSTTTSHSTSRTRSVSGTGTGTLSGTITASVNASSTLTTSSPIPTTTTYPTLENASTCVVNCLQVSISQTNCSAITQVDCYCTSERYRASLVQCVASNCPSELSSAEQLSQKFCDIVSVSLTFPAAPTSTTPAGSSGSGTTSPTSSVNAASTREHGFWALAALVLGIAAL</sequence>
<feature type="signal peptide" evidence="6">
    <location>
        <begin position="1"/>
        <end position="17"/>
    </location>
</feature>
<protein>
    <recommendedName>
        <fullName evidence="7">CFEM domain-containing protein</fullName>
    </recommendedName>
</protein>
<accession>A0A5N5QMJ1</accession>
<keyword evidence="4" id="KW-1015">Disulfide bond</keyword>
<keyword evidence="3 6" id="KW-0732">Signal</keyword>
<dbReference type="OrthoDB" id="3267106at2759"/>
<keyword evidence="2" id="KW-0964">Secreted</keyword>
<feature type="compositionally biased region" description="Low complexity" evidence="5">
    <location>
        <begin position="153"/>
        <end position="170"/>
    </location>
</feature>
<organism evidence="8 9">
    <name type="scientific">Ceratobasidium theobromae</name>
    <dbReference type="NCBI Taxonomy" id="1582974"/>
    <lineage>
        <taxon>Eukaryota</taxon>
        <taxon>Fungi</taxon>
        <taxon>Dikarya</taxon>
        <taxon>Basidiomycota</taxon>
        <taxon>Agaricomycotina</taxon>
        <taxon>Agaricomycetes</taxon>
        <taxon>Cantharellales</taxon>
        <taxon>Ceratobasidiaceae</taxon>
        <taxon>Ceratobasidium</taxon>
    </lineage>
</organism>
<dbReference type="Pfam" id="PF05730">
    <property type="entry name" value="CFEM"/>
    <property type="match status" value="1"/>
</dbReference>
<feature type="chain" id="PRO_5024387724" description="CFEM domain-containing protein" evidence="6">
    <location>
        <begin position="18"/>
        <end position="194"/>
    </location>
</feature>
<dbReference type="PROSITE" id="PS52012">
    <property type="entry name" value="CFEM"/>
    <property type="match status" value="1"/>
</dbReference>
<feature type="region of interest" description="Disordered" evidence="5">
    <location>
        <begin position="153"/>
        <end position="172"/>
    </location>
</feature>
<dbReference type="GO" id="GO:0005576">
    <property type="term" value="C:extracellular region"/>
    <property type="evidence" value="ECO:0007669"/>
    <property type="project" value="UniProtKB-SubCell"/>
</dbReference>
<gene>
    <name evidence="8" type="ORF">CTheo_3767</name>
</gene>
<evidence type="ECO:0000256" key="4">
    <source>
        <dbReference type="ARBA" id="ARBA00023157"/>
    </source>
</evidence>
<comment type="subcellular location">
    <subcellularLocation>
        <location evidence="1">Secreted</location>
    </subcellularLocation>
</comment>
<dbReference type="EMBL" id="SSOP01000054">
    <property type="protein sequence ID" value="KAB5592783.1"/>
    <property type="molecule type" value="Genomic_DNA"/>
</dbReference>
<evidence type="ECO:0000256" key="1">
    <source>
        <dbReference type="ARBA" id="ARBA00004613"/>
    </source>
</evidence>
<dbReference type="InterPro" id="IPR008427">
    <property type="entry name" value="Extracellular_membr_CFEM_dom"/>
</dbReference>
<evidence type="ECO:0000313" key="8">
    <source>
        <dbReference type="EMBL" id="KAB5592783.1"/>
    </source>
</evidence>
<proteinExistence type="predicted"/>
<evidence type="ECO:0000256" key="6">
    <source>
        <dbReference type="SAM" id="SignalP"/>
    </source>
</evidence>
<feature type="domain" description="CFEM" evidence="7">
    <location>
        <begin position="53"/>
        <end position="170"/>
    </location>
</feature>
<evidence type="ECO:0000259" key="7">
    <source>
        <dbReference type="PROSITE" id="PS52012"/>
    </source>
</evidence>
<evidence type="ECO:0000256" key="2">
    <source>
        <dbReference type="ARBA" id="ARBA00022525"/>
    </source>
</evidence>
<keyword evidence="9" id="KW-1185">Reference proteome</keyword>
<name>A0A5N5QMJ1_9AGAM</name>
<dbReference type="SMART" id="SM00747">
    <property type="entry name" value="CFEM"/>
    <property type="match status" value="1"/>
</dbReference>
<comment type="caution">
    <text evidence="8">The sequence shown here is derived from an EMBL/GenBank/DDBJ whole genome shotgun (WGS) entry which is preliminary data.</text>
</comment>
<evidence type="ECO:0000256" key="3">
    <source>
        <dbReference type="ARBA" id="ARBA00022729"/>
    </source>
</evidence>